<evidence type="ECO:0000313" key="3">
    <source>
        <dbReference type="EMBL" id="KAG7548237.1"/>
    </source>
</evidence>
<dbReference type="OrthoDB" id="1112949at2759"/>
<dbReference type="AlphaFoldDB" id="A0A8T1YPQ5"/>
<evidence type="ECO:0000313" key="4">
    <source>
        <dbReference type="Proteomes" id="UP000694251"/>
    </source>
</evidence>
<protein>
    <recommendedName>
        <fullName evidence="2">DUF1985 domain-containing protein</fullName>
    </recommendedName>
</protein>
<name>A0A8T1YPQ5_ARASU</name>
<feature type="region of interest" description="Disordered" evidence="1">
    <location>
        <begin position="447"/>
        <end position="504"/>
    </location>
</feature>
<dbReference type="PANTHER" id="PTHR48449:SF1">
    <property type="entry name" value="DUF1985 DOMAIN-CONTAINING PROTEIN"/>
    <property type="match status" value="1"/>
</dbReference>
<organism evidence="3 4">
    <name type="scientific">Arabidopsis suecica</name>
    <name type="common">Swedish thale-cress</name>
    <name type="synonym">Cardaminopsis suecica</name>
    <dbReference type="NCBI Taxonomy" id="45249"/>
    <lineage>
        <taxon>Eukaryota</taxon>
        <taxon>Viridiplantae</taxon>
        <taxon>Streptophyta</taxon>
        <taxon>Embryophyta</taxon>
        <taxon>Tracheophyta</taxon>
        <taxon>Spermatophyta</taxon>
        <taxon>Magnoliopsida</taxon>
        <taxon>eudicotyledons</taxon>
        <taxon>Gunneridae</taxon>
        <taxon>Pentapetalae</taxon>
        <taxon>rosids</taxon>
        <taxon>malvids</taxon>
        <taxon>Brassicales</taxon>
        <taxon>Brassicaceae</taxon>
        <taxon>Camelineae</taxon>
        <taxon>Arabidopsis</taxon>
    </lineage>
</organism>
<accession>A0A8T1YPQ5</accession>
<feature type="domain" description="DUF1985" evidence="2">
    <location>
        <begin position="45"/>
        <end position="134"/>
    </location>
</feature>
<dbReference type="Pfam" id="PF09331">
    <property type="entry name" value="DUF1985"/>
    <property type="match status" value="2"/>
</dbReference>
<dbReference type="PANTHER" id="PTHR48449">
    <property type="entry name" value="DUF1985 DOMAIN-CONTAINING PROTEIN"/>
    <property type="match status" value="1"/>
</dbReference>
<feature type="domain" description="DUF1985" evidence="2">
    <location>
        <begin position="212"/>
        <end position="267"/>
    </location>
</feature>
<evidence type="ECO:0000259" key="2">
    <source>
        <dbReference type="Pfam" id="PF09331"/>
    </source>
</evidence>
<proteinExistence type="predicted"/>
<evidence type="ECO:0000256" key="1">
    <source>
        <dbReference type="SAM" id="MobiDB-lite"/>
    </source>
</evidence>
<dbReference type="Proteomes" id="UP000694251">
    <property type="component" value="Chromosome 12"/>
</dbReference>
<reference evidence="3 4" key="1">
    <citation type="submission" date="2020-12" db="EMBL/GenBank/DDBJ databases">
        <title>Concerted genomic and epigenomic changes stabilize Arabidopsis allopolyploids.</title>
        <authorList>
            <person name="Chen Z."/>
        </authorList>
    </citation>
    <scope>NUCLEOTIDE SEQUENCE [LARGE SCALE GENOMIC DNA]</scope>
    <source>
        <strain evidence="3">As9502</strain>
        <tissue evidence="3">Leaf</tissue>
    </source>
</reference>
<dbReference type="EMBL" id="JAEFBJ010000012">
    <property type="protein sequence ID" value="KAG7548237.1"/>
    <property type="molecule type" value="Genomic_DNA"/>
</dbReference>
<sequence length="546" mass="62412">MADVDLPNRLFADREAPVGDRVNQKLLDVYSKPVFSGKLAHFLSTRQLNVVKRHKIWVVFAGKPFRFSLREFGLVTGLNCNPLPPLDRSLTKCPPGVTPYWFTLFGGEEHFTGEMLLAKLRRPKALTSELRLQIDSMVAEKRQLPIRLFTRGTEPMPRKSMNYHSHMEKMDKVFSKLGMDAWLNLRNSCFGVFVTFYEKKFVFAGRIVQHLLLRQLVVEQPHEIWCLLGDQPVRFSLNEFQHLTGLNCGELPRDDDAVINHHTEFWTMLKLRPNKGPSWASLARSLDECSGWSDRRVKIPVSIAKKVLRRDTFDMYPWGRLAFVHLISAIKSADFDKYSLVMDGFVQVLQVWGYWAFHRLGETVGNKRECEGVELTGWKGSRKPFDLDQLLLEDMREYGKVRVTHLHYPGGDLIFPKWGNEAHDPLVYCMIKKIMSLGDRFMPTDWPSEGMKVGNPQPKRETKRKASVSRSLSDSSGVHDPCGSPTSTKRKRGNNVKRGNVAGKADGSNDLWNLSLCSYRAKIRTEDNGKSVCPVCKCKVKLVPCL</sequence>
<dbReference type="InterPro" id="IPR015410">
    <property type="entry name" value="DUF1985"/>
</dbReference>
<keyword evidence="4" id="KW-1185">Reference proteome</keyword>
<gene>
    <name evidence="3" type="ORF">ISN44_As12g034360</name>
</gene>
<comment type="caution">
    <text evidence="3">The sequence shown here is derived from an EMBL/GenBank/DDBJ whole genome shotgun (WGS) entry which is preliminary data.</text>
</comment>